<protein>
    <submittedName>
        <fullName evidence="1">Uncharacterized protein</fullName>
    </submittedName>
</protein>
<evidence type="ECO:0000313" key="2">
    <source>
        <dbReference type="Proteomes" id="UP000011591"/>
    </source>
</evidence>
<dbReference type="PATRIC" id="fig|1227491.4.peg.2109"/>
<organism evidence="1 2">
    <name type="scientific">Natrialba aegyptia DSM 13077</name>
    <dbReference type="NCBI Taxonomy" id="1227491"/>
    <lineage>
        <taxon>Archaea</taxon>
        <taxon>Methanobacteriati</taxon>
        <taxon>Methanobacteriota</taxon>
        <taxon>Stenosarchaea group</taxon>
        <taxon>Halobacteria</taxon>
        <taxon>Halobacteriales</taxon>
        <taxon>Natrialbaceae</taxon>
        <taxon>Natrialba</taxon>
    </lineage>
</organism>
<keyword evidence="2" id="KW-1185">Reference proteome</keyword>
<gene>
    <name evidence="1" type="ORF">C480_10255</name>
</gene>
<accession>M0B5G0</accession>
<dbReference type="Proteomes" id="UP000011591">
    <property type="component" value="Unassembled WGS sequence"/>
</dbReference>
<proteinExistence type="predicted"/>
<reference evidence="1 2" key="1">
    <citation type="journal article" date="2014" name="PLoS Genet.">
        <title>Phylogenetically driven sequencing of extremely halophilic archaea reveals strategies for static and dynamic osmo-response.</title>
        <authorList>
            <person name="Becker E.A."/>
            <person name="Seitzer P.M."/>
            <person name="Tritt A."/>
            <person name="Larsen D."/>
            <person name="Krusor M."/>
            <person name="Yao A.I."/>
            <person name="Wu D."/>
            <person name="Madern D."/>
            <person name="Eisen J.A."/>
            <person name="Darling A.E."/>
            <person name="Facciotti M.T."/>
        </authorList>
    </citation>
    <scope>NUCLEOTIDE SEQUENCE [LARGE SCALE GENOMIC DNA]</scope>
    <source>
        <strain evidence="1 2">DSM 13077</strain>
    </source>
</reference>
<sequence length="167" mass="19419">MSSDPDGYEYVAHRPERFAEQTFDTRHEAIGHAAVLGRYTDDEFTVFARRQTREPMVNDALWRAEILDEDLEHVGWTLLYETRSFAADAAYRYILANHLDMVRVSTMPWYGEDYEQVGAFRSGADRYPIYLGTDPDGNTLEHEANALQYREHWNRDGYELVEGNDGE</sequence>
<dbReference type="AlphaFoldDB" id="M0B5G0"/>
<name>M0B5G0_9EURY</name>
<evidence type="ECO:0000313" key="1">
    <source>
        <dbReference type="EMBL" id="ELZ05772.1"/>
    </source>
</evidence>
<dbReference type="EMBL" id="AOIP01000022">
    <property type="protein sequence ID" value="ELZ05772.1"/>
    <property type="molecule type" value="Genomic_DNA"/>
</dbReference>
<dbReference type="RefSeq" id="WP_006665515.1">
    <property type="nucleotide sequence ID" value="NZ_AOIP01000022.1"/>
</dbReference>
<comment type="caution">
    <text evidence="1">The sequence shown here is derived from an EMBL/GenBank/DDBJ whole genome shotgun (WGS) entry which is preliminary data.</text>
</comment>